<evidence type="ECO:0000256" key="6">
    <source>
        <dbReference type="ARBA" id="ARBA00023136"/>
    </source>
</evidence>
<proteinExistence type="predicted"/>
<feature type="transmembrane region" description="Helical" evidence="8">
    <location>
        <begin position="376"/>
        <end position="396"/>
    </location>
</feature>
<dbReference type="Gene3D" id="1.20.1740.10">
    <property type="entry name" value="Amino acid/polyamine transporter I"/>
    <property type="match status" value="1"/>
</dbReference>
<feature type="transmembrane region" description="Helical" evidence="8">
    <location>
        <begin position="292"/>
        <end position="313"/>
    </location>
</feature>
<dbReference type="GO" id="GO:0016020">
    <property type="term" value="C:membrane"/>
    <property type="evidence" value="ECO:0007669"/>
    <property type="project" value="UniProtKB-SubCell"/>
</dbReference>
<evidence type="ECO:0000256" key="1">
    <source>
        <dbReference type="ARBA" id="ARBA00004370"/>
    </source>
</evidence>
<feature type="transmembrane region" description="Helical" evidence="8">
    <location>
        <begin position="55"/>
        <end position="76"/>
    </location>
</feature>
<dbReference type="EMBL" id="JALJOU010000063">
    <property type="protein sequence ID" value="KAK9826733.1"/>
    <property type="molecule type" value="Genomic_DNA"/>
</dbReference>
<evidence type="ECO:0000313" key="10">
    <source>
        <dbReference type="EMBL" id="KAK9826733.1"/>
    </source>
</evidence>
<feature type="region of interest" description="Disordered" evidence="7">
    <location>
        <begin position="1"/>
        <end position="27"/>
    </location>
</feature>
<keyword evidence="11" id="KW-1185">Reference proteome</keyword>
<feature type="compositionally biased region" description="Basic and acidic residues" evidence="7">
    <location>
        <begin position="1"/>
        <end position="18"/>
    </location>
</feature>
<feature type="transmembrane region" description="Helical" evidence="8">
    <location>
        <begin position="204"/>
        <end position="225"/>
    </location>
</feature>
<evidence type="ECO:0000256" key="4">
    <source>
        <dbReference type="ARBA" id="ARBA00022970"/>
    </source>
</evidence>
<evidence type="ECO:0000256" key="5">
    <source>
        <dbReference type="ARBA" id="ARBA00022989"/>
    </source>
</evidence>
<gene>
    <name evidence="10" type="ORF">WJX81_002553</name>
</gene>
<sequence>MKKEMWSEDGQELAKRDTSNGAEKYSARAPDDFADHDKLDSVYNLPVTADRTAKWYYSAFHNVTAMVGAGVLGLPYAFKYLLWPGGIVTIVLSYVISLYTLWQLCILHEDRGKRFNRYHELGSHAFGQRRGWWIITIPQLVVMVGLGITYTVTGGRSMHYVWQQLACCDTCTQCRPFGLSAWIIVFAAAQLILIQCPNFNSLTVVSLSAAIMSLAYSTIAFGASMDAGLHYTDRSKIDYTLNREPAFSGVFGVFNALGTVAFAYGGHNVVLEIQATLPHPPSTVKPMMKGVYVAYVVVLWCYFSVSIAGYWAFGYDVQDNILQTVGKPKWLIVMANLMVVVHVIGSFQVYTMPVLDMIEHGFAKRGINLTTLPARLLYRSAYVVLISFVACTIPFFGSLMGFIGAFGTGPTTFWLPAVIYLVLRKPGVGNIHFWASWICIILGVAVTILGSIGGLVDIIESASTYKFYQ</sequence>
<feature type="transmembrane region" description="Helical" evidence="8">
    <location>
        <begin position="402"/>
        <end position="423"/>
    </location>
</feature>
<feature type="transmembrane region" description="Helical" evidence="8">
    <location>
        <begin position="179"/>
        <end position="197"/>
    </location>
</feature>
<evidence type="ECO:0000256" key="3">
    <source>
        <dbReference type="ARBA" id="ARBA00022692"/>
    </source>
</evidence>
<dbReference type="Pfam" id="PF01490">
    <property type="entry name" value="Aa_trans"/>
    <property type="match status" value="1"/>
</dbReference>
<reference evidence="10 11" key="1">
    <citation type="journal article" date="2024" name="Nat. Commun.">
        <title>Phylogenomics reveals the evolutionary origins of lichenization in chlorophyte algae.</title>
        <authorList>
            <person name="Puginier C."/>
            <person name="Libourel C."/>
            <person name="Otte J."/>
            <person name="Skaloud P."/>
            <person name="Haon M."/>
            <person name="Grisel S."/>
            <person name="Petersen M."/>
            <person name="Berrin J.G."/>
            <person name="Delaux P.M."/>
            <person name="Dal Grande F."/>
            <person name="Keller J."/>
        </authorList>
    </citation>
    <scope>NUCLEOTIDE SEQUENCE [LARGE SCALE GENOMIC DNA]</scope>
    <source>
        <strain evidence="10 11">SAG 245.80</strain>
    </source>
</reference>
<organism evidence="10 11">
    <name type="scientific">Elliptochloris bilobata</name>
    <dbReference type="NCBI Taxonomy" id="381761"/>
    <lineage>
        <taxon>Eukaryota</taxon>
        <taxon>Viridiplantae</taxon>
        <taxon>Chlorophyta</taxon>
        <taxon>core chlorophytes</taxon>
        <taxon>Trebouxiophyceae</taxon>
        <taxon>Trebouxiophyceae incertae sedis</taxon>
        <taxon>Elliptochloris clade</taxon>
        <taxon>Elliptochloris</taxon>
    </lineage>
</organism>
<keyword evidence="6 8" id="KW-0472">Membrane</keyword>
<feature type="transmembrane region" description="Helical" evidence="8">
    <location>
        <begin position="435"/>
        <end position="459"/>
    </location>
</feature>
<accession>A0AAW1QZR4</accession>
<keyword evidence="5 8" id="KW-1133">Transmembrane helix</keyword>
<evidence type="ECO:0000256" key="2">
    <source>
        <dbReference type="ARBA" id="ARBA00022448"/>
    </source>
</evidence>
<evidence type="ECO:0000256" key="8">
    <source>
        <dbReference type="SAM" id="Phobius"/>
    </source>
</evidence>
<dbReference type="InterPro" id="IPR013057">
    <property type="entry name" value="AA_transpt_TM"/>
</dbReference>
<dbReference type="GO" id="GO:0006865">
    <property type="term" value="P:amino acid transport"/>
    <property type="evidence" value="ECO:0007669"/>
    <property type="project" value="UniProtKB-KW"/>
</dbReference>
<feature type="transmembrane region" description="Helical" evidence="8">
    <location>
        <begin position="132"/>
        <end position="152"/>
    </location>
</feature>
<keyword evidence="2" id="KW-0813">Transport</keyword>
<evidence type="ECO:0000256" key="7">
    <source>
        <dbReference type="SAM" id="MobiDB-lite"/>
    </source>
</evidence>
<evidence type="ECO:0000259" key="9">
    <source>
        <dbReference type="Pfam" id="PF01490"/>
    </source>
</evidence>
<dbReference type="PANTHER" id="PTHR48017">
    <property type="entry name" value="OS05G0424000 PROTEIN-RELATED"/>
    <property type="match status" value="1"/>
</dbReference>
<keyword evidence="3 8" id="KW-0812">Transmembrane</keyword>
<feature type="domain" description="Amino acid transporter transmembrane" evidence="9">
    <location>
        <begin position="52"/>
        <end position="453"/>
    </location>
</feature>
<protein>
    <recommendedName>
        <fullName evidence="9">Amino acid transporter transmembrane domain-containing protein</fullName>
    </recommendedName>
</protein>
<comment type="subcellular location">
    <subcellularLocation>
        <location evidence="1">Membrane</location>
    </subcellularLocation>
</comment>
<evidence type="ECO:0000313" key="11">
    <source>
        <dbReference type="Proteomes" id="UP001445335"/>
    </source>
</evidence>
<dbReference type="AlphaFoldDB" id="A0AAW1QZR4"/>
<comment type="caution">
    <text evidence="10">The sequence shown here is derived from an EMBL/GenBank/DDBJ whole genome shotgun (WGS) entry which is preliminary data.</text>
</comment>
<feature type="transmembrane region" description="Helical" evidence="8">
    <location>
        <begin position="245"/>
        <end position="271"/>
    </location>
</feature>
<keyword evidence="4" id="KW-0029">Amino-acid transport</keyword>
<name>A0AAW1QZR4_9CHLO</name>
<feature type="transmembrane region" description="Helical" evidence="8">
    <location>
        <begin position="333"/>
        <end position="355"/>
    </location>
</feature>
<feature type="transmembrane region" description="Helical" evidence="8">
    <location>
        <begin position="82"/>
        <end position="107"/>
    </location>
</feature>
<dbReference type="Proteomes" id="UP001445335">
    <property type="component" value="Unassembled WGS sequence"/>
</dbReference>